<dbReference type="AlphaFoldDB" id="A0A225VA76"/>
<dbReference type="Proteomes" id="UP000198211">
    <property type="component" value="Unassembled WGS sequence"/>
</dbReference>
<protein>
    <submittedName>
        <fullName evidence="1">Uncharacterized protein</fullName>
    </submittedName>
</protein>
<keyword evidence="2" id="KW-1185">Reference proteome</keyword>
<name>A0A225VA76_9STRA</name>
<evidence type="ECO:0000313" key="1">
    <source>
        <dbReference type="EMBL" id="OWZ02616.1"/>
    </source>
</evidence>
<accession>A0A225VA76</accession>
<organism evidence="1 2">
    <name type="scientific">Phytophthora megakarya</name>
    <dbReference type="NCBI Taxonomy" id="4795"/>
    <lineage>
        <taxon>Eukaryota</taxon>
        <taxon>Sar</taxon>
        <taxon>Stramenopiles</taxon>
        <taxon>Oomycota</taxon>
        <taxon>Peronosporomycetes</taxon>
        <taxon>Peronosporales</taxon>
        <taxon>Peronosporaceae</taxon>
        <taxon>Phytophthora</taxon>
    </lineage>
</organism>
<dbReference type="EMBL" id="NBNE01006051">
    <property type="protein sequence ID" value="OWZ02616.1"/>
    <property type="molecule type" value="Genomic_DNA"/>
</dbReference>
<gene>
    <name evidence="1" type="ORF">PHMEG_00025797</name>
</gene>
<proteinExistence type="predicted"/>
<reference evidence="2" key="1">
    <citation type="submission" date="2017-03" db="EMBL/GenBank/DDBJ databases">
        <title>Phytopthora megakarya and P. palmivora, two closely related causual agents of cacao black pod achieved similar genome size and gene model numbers by different mechanisms.</title>
        <authorList>
            <person name="Ali S."/>
            <person name="Shao J."/>
            <person name="Larry D.J."/>
            <person name="Kronmiller B."/>
            <person name="Shen D."/>
            <person name="Strem M.D."/>
            <person name="Melnick R.L."/>
            <person name="Guiltinan M.J."/>
            <person name="Tyler B.M."/>
            <person name="Meinhardt L.W."/>
            <person name="Bailey B.A."/>
        </authorList>
    </citation>
    <scope>NUCLEOTIDE SEQUENCE [LARGE SCALE GENOMIC DNA]</scope>
    <source>
        <strain evidence="2">zdho120</strain>
    </source>
</reference>
<comment type="caution">
    <text evidence="1">The sequence shown here is derived from an EMBL/GenBank/DDBJ whole genome shotgun (WGS) entry which is preliminary data.</text>
</comment>
<evidence type="ECO:0000313" key="2">
    <source>
        <dbReference type="Proteomes" id="UP000198211"/>
    </source>
</evidence>
<sequence>MTDRISSDVAAAPTADAKAIHDECFSSETRKKYTGNINGIKLNQIATLLDFLVRTLLDNHALLSTSIFADLALQHELVTNLDSGQCTWMEHTGIPPHIELYKKRDKQQEPIDAFPTDLSKEWKKVLEEKYVAVGNITRSILPEEIKSLLTEASVQRTASPVDTNVPLDPLRYYYS</sequence>